<evidence type="ECO:0000313" key="16">
    <source>
        <dbReference type="EMBL" id="MCA9389826.1"/>
    </source>
</evidence>
<comment type="domain">
    <text evidence="12">Contains an N-terminal zinc-binding domain, a central core domain that contains the primase activity, and a C-terminal DnaB-binding domain.</text>
</comment>
<dbReference type="InterPro" id="IPR037068">
    <property type="entry name" value="DNA_primase_core_N_sf"/>
</dbReference>
<evidence type="ECO:0000256" key="8">
    <source>
        <dbReference type="ARBA" id="ARBA00022833"/>
    </source>
</evidence>
<dbReference type="InterPro" id="IPR050219">
    <property type="entry name" value="DnaG_primase"/>
</dbReference>
<dbReference type="SMART" id="SM00493">
    <property type="entry name" value="TOPRIM"/>
    <property type="match status" value="1"/>
</dbReference>
<dbReference type="Pfam" id="PF08275">
    <property type="entry name" value="DNAG_N"/>
    <property type="match status" value="1"/>
</dbReference>
<dbReference type="GO" id="GO:0006269">
    <property type="term" value="P:DNA replication, synthesis of primer"/>
    <property type="evidence" value="ECO:0007669"/>
    <property type="project" value="UniProtKB-UniRule"/>
</dbReference>
<dbReference type="CDD" id="cd03364">
    <property type="entry name" value="TOPRIM_DnaG_primases"/>
    <property type="match status" value="1"/>
</dbReference>
<dbReference type="HAMAP" id="MF_00974">
    <property type="entry name" value="DNA_primase_DnaG"/>
    <property type="match status" value="1"/>
</dbReference>
<comment type="subunit">
    <text evidence="12">Monomer. Interacts with DnaB.</text>
</comment>
<dbReference type="GO" id="GO:0003677">
    <property type="term" value="F:DNA binding"/>
    <property type="evidence" value="ECO:0007669"/>
    <property type="project" value="UniProtKB-KW"/>
</dbReference>
<keyword evidence="4 12" id="KW-0548">Nucleotidyltransferase</keyword>
<keyword evidence="8 12" id="KW-0862">Zinc</keyword>
<keyword evidence="11 12" id="KW-0804">Transcription</keyword>
<keyword evidence="9" id="KW-0460">Magnesium</keyword>
<dbReference type="GO" id="GO:0000428">
    <property type="term" value="C:DNA-directed RNA polymerase complex"/>
    <property type="evidence" value="ECO:0007669"/>
    <property type="project" value="UniProtKB-KW"/>
</dbReference>
<evidence type="ECO:0000256" key="14">
    <source>
        <dbReference type="PIRSR" id="PIRSR002811-1"/>
    </source>
</evidence>
<dbReference type="AlphaFoldDB" id="A0A955LHD6"/>
<keyword evidence="10 12" id="KW-0238">DNA-binding</keyword>
<evidence type="ECO:0000256" key="3">
    <source>
        <dbReference type="ARBA" id="ARBA00022679"/>
    </source>
</evidence>
<reference evidence="16" key="2">
    <citation type="journal article" date="2021" name="Microbiome">
        <title>Successional dynamics and alternative stable states in a saline activated sludge microbial community over 9 years.</title>
        <authorList>
            <person name="Wang Y."/>
            <person name="Ye J."/>
            <person name="Ju F."/>
            <person name="Liu L."/>
            <person name="Boyd J.A."/>
            <person name="Deng Y."/>
            <person name="Parks D.H."/>
            <person name="Jiang X."/>
            <person name="Yin X."/>
            <person name="Woodcroft B.J."/>
            <person name="Tyson G.W."/>
            <person name="Hugenholtz P."/>
            <person name="Polz M.F."/>
            <person name="Zhang T."/>
        </authorList>
    </citation>
    <scope>NUCLEOTIDE SEQUENCE</scope>
    <source>
        <strain evidence="16">HKST-UBA01</strain>
    </source>
</reference>
<dbReference type="PIRSF" id="PIRSF002811">
    <property type="entry name" value="DnaG"/>
    <property type="match status" value="1"/>
</dbReference>
<evidence type="ECO:0000256" key="10">
    <source>
        <dbReference type="ARBA" id="ARBA00023125"/>
    </source>
</evidence>
<dbReference type="Pfam" id="PF01807">
    <property type="entry name" value="Zn_ribbon_DnaG"/>
    <property type="match status" value="1"/>
</dbReference>
<dbReference type="GO" id="GO:0008270">
    <property type="term" value="F:zinc ion binding"/>
    <property type="evidence" value="ECO:0007669"/>
    <property type="project" value="UniProtKB-UniRule"/>
</dbReference>
<keyword evidence="7 12" id="KW-0863">Zinc-finger</keyword>
<comment type="catalytic activity">
    <reaction evidence="12">
        <text>ssDNA + n NTP = ssDNA/pppN(pN)n-1 hybrid + (n-1) diphosphate.</text>
        <dbReference type="EC" id="2.7.7.101"/>
    </reaction>
</comment>
<dbReference type="EMBL" id="JAGQKX010000004">
    <property type="protein sequence ID" value="MCA9389826.1"/>
    <property type="molecule type" value="Genomic_DNA"/>
</dbReference>
<keyword evidence="1 12" id="KW-0240">DNA-directed RNA polymerase</keyword>
<protein>
    <recommendedName>
        <fullName evidence="12 13">DNA primase</fullName>
        <ecNumber evidence="12">2.7.7.101</ecNumber>
    </recommendedName>
</protein>
<dbReference type="InterPro" id="IPR034151">
    <property type="entry name" value="TOPRIM_DnaG_bac"/>
</dbReference>
<evidence type="ECO:0000256" key="1">
    <source>
        <dbReference type="ARBA" id="ARBA00022478"/>
    </source>
</evidence>
<keyword evidence="2 12" id="KW-0639">Primosome</keyword>
<dbReference type="InterPro" id="IPR002694">
    <property type="entry name" value="Znf_CHC2"/>
</dbReference>
<dbReference type="InterPro" id="IPR036977">
    <property type="entry name" value="DNA_primase_Znf_CHC2"/>
</dbReference>
<keyword evidence="6 12" id="KW-0479">Metal-binding</keyword>
<evidence type="ECO:0000256" key="11">
    <source>
        <dbReference type="ARBA" id="ARBA00023163"/>
    </source>
</evidence>
<reference evidence="16" key="1">
    <citation type="submission" date="2020-04" db="EMBL/GenBank/DDBJ databases">
        <authorList>
            <person name="Zhang T."/>
        </authorList>
    </citation>
    <scope>NUCLEOTIDE SEQUENCE</scope>
    <source>
        <strain evidence="16">HKST-UBA01</strain>
    </source>
</reference>
<comment type="similarity">
    <text evidence="12 13">Belongs to the DnaG primase family.</text>
</comment>
<dbReference type="Pfam" id="PF13155">
    <property type="entry name" value="Toprim_2"/>
    <property type="match status" value="1"/>
</dbReference>
<dbReference type="Proteomes" id="UP000701698">
    <property type="component" value="Unassembled WGS sequence"/>
</dbReference>
<keyword evidence="3 12" id="KW-0808">Transferase</keyword>
<evidence type="ECO:0000256" key="9">
    <source>
        <dbReference type="ARBA" id="ARBA00022842"/>
    </source>
</evidence>
<comment type="caution">
    <text evidence="16">The sequence shown here is derived from an EMBL/GenBank/DDBJ whole genome shotgun (WGS) entry which is preliminary data.</text>
</comment>
<evidence type="ECO:0000313" key="17">
    <source>
        <dbReference type="Proteomes" id="UP000701698"/>
    </source>
</evidence>
<dbReference type="InterPro" id="IPR006295">
    <property type="entry name" value="DNA_primase_DnaG"/>
</dbReference>
<dbReference type="InterPro" id="IPR030846">
    <property type="entry name" value="DnaG_bac"/>
</dbReference>
<dbReference type="InterPro" id="IPR006171">
    <property type="entry name" value="TOPRIM_dom"/>
</dbReference>
<evidence type="ECO:0000256" key="2">
    <source>
        <dbReference type="ARBA" id="ARBA00022515"/>
    </source>
</evidence>
<dbReference type="FunFam" id="3.90.980.10:FF:000001">
    <property type="entry name" value="DNA primase"/>
    <property type="match status" value="1"/>
</dbReference>
<dbReference type="GO" id="GO:0003899">
    <property type="term" value="F:DNA-directed RNA polymerase activity"/>
    <property type="evidence" value="ECO:0007669"/>
    <property type="project" value="UniProtKB-UniRule"/>
</dbReference>
<dbReference type="PANTHER" id="PTHR30313:SF2">
    <property type="entry name" value="DNA PRIMASE"/>
    <property type="match status" value="1"/>
</dbReference>
<dbReference type="Gene3D" id="3.90.580.10">
    <property type="entry name" value="Zinc finger, CHC2-type domain"/>
    <property type="match status" value="1"/>
</dbReference>
<keyword evidence="5 12" id="KW-0235">DNA replication</keyword>
<evidence type="ECO:0000256" key="12">
    <source>
        <dbReference type="HAMAP-Rule" id="MF_00974"/>
    </source>
</evidence>
<dbReference type="Gene3D" id="3.40.1360.10">
    <property type="match status" value="1"/>
</dbReference>
<feature type="domain" description="Toprim" evidence="15">
    <location>
        <begin position="251"/>
        <end position="332"/>
    </location>
</feature>
<dbReference type="SUPFAM" id="SSF57783">
    <property type="entry name" value="Zinc beta-ribbon"/>
    <property type="match status" value="1"/>
</dbReference>
<evidence type="ECO:0000256" key="4">
    <source>
        <dbReference type="ARBA" id="ARBA00022695"/>
    </source>
</evidence>
<dbReference type="SMART" id="SM00400">
    <property type="entry name" value="ZnF_CHCC"/>
    <property type="match status" value="1"/>
</dbReference>
<dbReference type="Gene3D" id="3.90.980.10">
    <property type="entry name" value="DNA primase, catalytic core, N-terminal domain"/>
    <property type="match status" value="1"/>
</dbReference>
<proteinExistence type="inferred from homology"/>
<dbReference type="NCBIfam" id="TIGR01391">
    <property type="entry name" value="dnaG"/>
    <property type="match status" value="1"/>
</dbReference>
<evidence type="ECO:0000259" key="15">
    <source>
        <dbReference type="PROSITE" id="PS50880"/>
    </source>
</evidence>
<organism evidence="16 17">
    <name type="scientific">candidate division WWE3 bacterium</name>
    <dbReference type="NCBI Taxonomy" id="2053526"/>
    <lineage>
        <taxon>Bacteria</taxon>
        <taxon>Katanobacteria</taxon>
    </lineage>
</organism>
<evidence type="ECO:0000256" key="6">
    <source>
        <dbReference type="ARBA" id="ARBA00022723"/>
    </source>
</evidence>
<comment type="cofactor">
    <cofactor evidence="12 13 14">
        <name>Zn(2+)</name>
        <dbReference type="ChEBI" id="CHEBI:29105"/>
    </cofactor>
    <text evidence="12 13 14">Binds 1 zinc ion per monomer.</text>
</comment>
<evidence type="ECO:0000256" key="13">
    <source>
        <dbReference type="PIRNR" id="PIRNR002811"/>
    </source>
</evidence>
<gene>
    <name evidence="12" type="primary">dnaG</name>
    <name evidence="16" type="ORF">KC571_00310</name>
</gene>
<dbReference type="EC" id="2.7.7.101" evidence="12"/>
<evidence type="ECO:0000256" key="5">
    <source>
        <dbReference type="ARBA" id="ARBA00022705"/>
    </source>
</evidence>
<dbReference type="SUPFAM" id="SSF56731">
    <property type="entry name" value="DNA primase core"/>
    <property type="match status" value="1"/>
</dbReference>
<dbReference type="InterPro" id="IPR013264">
    <property type="entry name" value="DNAG_N"/>
</dbReference>
<dbReference type="GO" id="GO:0005737">
    <property type="term" value="C:cytoplasm"/>
    <property type="evidence" value="ECO:0007669"/>
    <property type="project" value="TreeGrafter"/>
</dbReference>
<dbReference type="FunFam" id="3.90.580.10:FF:000001">
    <property type="entry name" value="DNA primase"/>
    <property type="match status" value="1"/>
</dbReference>
<dbReference type="PANTHER" id="PTHR30313">
    <property type="entry name" value="DNA PRIMASE"/>
    <property type="match status" value="1"/>
</dbReference>
<feature type="zinc finger region" description="CHC2-type" evidence="12 14">
    <location>
        <begin position="34"/>
        <end position="58"/>
    </location>
</feature>
<dbReference type="GO" id="GO:1990077">
    <property type="term" value="C:primosome complex"/>
    <property type="evidence" value="ECO:0007669"/>
    <property type="project" value="UniProtKB-KW"/>
</dbReference>
<sequence>MDDVEKVREKADIVEFIGKFTKLTATGKNFKGVCPIHNEKTASFFVRPDRGLWYCFGCQKGGDIFNFLMEKENLPFGEALQVLAKHTGVTLTGRQDAQVAQKKERLLQILSQVSQFYQEQLASQSGTKAKEYLTGRGITEDMIKLFEIGYAPDGWETTHTYLTRKGFAPQDIEEAGLSIARKNNSGHYDRFRDRVMFPVSDHLSRVVGFSGRVLSSEKEAKYINTPETLVFKKGNLLFGYDKAQETAQEKGFTILVEGNLDVVSLVGNGIPNVVAPLGTGLTEYQLKLLNRVSSKLMIAFDSDEAGKNATVRAVHEAAKLGFETKVVTITGAKDPDEAVRSDKKKLITDFRMAQPGFMYLLNRGVETFGNSSPYNKKKTAEYMFSFLAEITDNIVRDSYFDSLASELGVPSASLKKDFQNWSKQSNRETTATDTRPATITISHQPEMTKDRQMLLEDYFISLLFNVTTTTLKRFLIREKVHAAAGDEIFTQDFHGSIFKKVLKLVTDEEFDLTDVIQSLSDEAQTQLDRIVLKDFGDVLDREDDALKELDRVLKSLQKSRYQTMIRELTKQKQTITDSEEVSAINKRIREYTEQLRNV</sequence>
<accession>A0A955LHD6</accession>
<dbReference type="PROSITE" id="PS50880">
    <property type="entry name" value="TOPRIM"/>
    <property type="match status" value="1"/>
</dbReference>
<comment type="function">
    <text evidence="12 13">RNA polymerase that catalyzes the synthesis of short RNA molecules used as primers for DNA polymerase during DNA replication.</text>
</comment>
<evidence type="ECO:0000256" key="7">
    <source>
        <dbReference type="ARBA" id="ARBA00022771"/>
    </source>
</evidence>
<name>A0A955LHD6_UNCKA</name>